<dbReference type="InterPro" id="IPR004089">
    <property type="entry name" value="MCPsignal_dom"/>
</dbReference>
<dbReference type="PROSITE" id="PS50111">
    <property type="entry name" value="CHEMOTAXIS_TRANSDUC_2"/>
    <property type="match status" value="1"/>
</dbReference>
<dbReference type="Gene3D" id="1.10.287.950">
    <property type="entry name" value="Methyl-accepting chemotaxis protein"/>
    <property type="match status" value="1"/>
</dbReference>
<name>A0ABS7WTX2_9BACT</name>
<feature type="domain" description="Methyl-accepting transducer" evidence="4">
    <location>
        <begin position="1"/>
        <end position="135"/>
    </location>
</feature>
<dbReference type="SMART" id="SM00283">
    <property type="entry name" value="MA"/>
    <property type="match status" value="1"/>
</dbReference>
<reference evidence="5 6" key="1">
    <citation type="submission" date="2020-07" db="EMBL/GenBank/DDBJ databases">
        <title>Transfer of Campylobacter canadensis to the novel genus Avispirillum gen. nov., that also includes two novel species recovered from migratory waterfowl: Avispirillum anseris sp. nov. and Avispirillum brantae sp. nov.</title>
        <authorList>
            <person name="Miller W.G."/>
            <person name="Chapman M.H."/>
            <person name="Yee E."/>
            <person name="Inglis G.D."/>
        </authorList>
    </citation>
    <scope>NUCLEOTIDE SEQUENCE [LARGE SCALE GENOMIC DNA]</scope>
    <source>
        <strain evidence="5 6">L283</strain>
    </source>
</reference>
<sequence>QANSLQESAAAVEQMSASMQAVSQKSNEVIKNGEDIKNVITMIRDIAEQINLLALNAAIEAARAGEHGRGFAVVADEVRKLAENTQKSLTEIEASVNVLTQGINDMSESIKEQTQAISQINGAISEIDELTRENV</sequence>
<evidence type="ECO:0000259" key="4">
    <source>
        <dbReference type="PROSITE" id="PS50111"/>
    </source>
</evidence>
<evidence type="ECO:0000313" key="5">
    <source>
        <dbReference type="EMBL" id="MBZ7988223.1"/>
    </source>
</evidence>
<dbReference type="Proteomes" id="UP000786183">
    <property type="component" value="Unassembled WGS sequence"/>
</dbReference>
<dbReference type="PANTHER" id="PTHR32089">
    <property type="entry name" value="METHYL-ACCEPTING CHEMOTAXIS PROTEIN MCPB"/>
    <property type="match status" value="1"/>
</dbReference>
<dbReference type="EMBL" id="JACGBB010000095">
    <property type="protein sequence ID" value="MBZ7988223.1"/>
    <property type="molecule type" value="Genomic_DNA"/>
</dbReference>
<feature type="non-terminal residue" evidence="5">
    <location>
        <position position="135"/>
    </location>
</feature>
<proteinExistence type="inferred from homology"/>
<dbReference type="InterPro" id="IPR004090">
    <property type="entry name" value="Chemotax_Me-accpt_rcpt"/>
</dbReference>
<gene>
    <name evidence="5" type="ORF">AVCANL283_09000</name>
</gene>
<dbReference type="PANTHER" id="PTHR32089:SF112">
    <property type="entry name" value="LYSOZYME-LIKE PROTEIN-RELATED"/>
    <property type="match status" value="1"/>
</dbReference>
<keyword evidence="6" id="KW-1185">Reference proteome</keyword>
<dbReference type="RefSeq" id="WP_224325633.1">
    <property type="nucleotide sequence ID" value="NZ_JACGBB010000095.1"/>
</dbReference>
<feature type="non-terminal residue" evidence="5">
    <location>
        <position position="1"/>
    </location>
</feature>
<dbReference type="PRINTS" id="PR00260">
    <property type="entry name" value="CHEMTRNSDUCR"/>
</dbReference>
<evidence type="ECO:0000256" key="1">
    <source>
        <dbReference type="ARBA" id="ARBA00023224"/>
    </source>
</evidence>
<evidence type="ECO:0000256" key="3">
    <source>
        <dbReference type="PROSITE-ProRule" id="PRU00284"/>
    </source>
</evidence>
<dbReference type="Pfam" id="PF00015">
    <property type="entry name" value="MCPsignal"/>
    <property type="match status" value="1"/>
</dbReference>
<evidence type="ECO:0000313" key="6">
    <source>
        <dbReference type="Proteomes" id="UP000786183"/>
    </source>
</evidence>
<comment type="caution">
    <text evidence="5">The sequence shown here is derived from an EMBL/GenBank/DDBJ whole genome shotgun (WGS) entry which is preliminary data.</text>
</comment>
<keyword evidence="1 3" id="KW-0807">Transducer</keyword>
<comment type="similarity">
    <text evidence="2">Belongs to the methyl-accepting chemotaxis (MCP) protein family.</text>
</comment>
<protein>
    <submittedName>
        <fullName evidence="5">Methyl-accepting chemotaxis protein</fullName>
    </submittedName>
</protein>
<organism evidence="5 6">
    <name type="scientific">Campylobacter canadensis</name>
    <dbReference type="NCBI Taxonomy" id="449520"/>
    <lineage>
        <taxon>Bacteria</taxon>
        <taxon>Pseudomonadati</taxon>
        <taxon>Campylobacterota</taxon>
        <taxon>Epsilonproteobacteria</taxon>
        <taxon>Campylobacterales</taxon>
        <taxon>Campylobacteraceae</taxon>
        <taxon>Campylobacter</taxon>
    </lineage>
</organism>
<accession>A0ABS7WTX2</accession>
<evidence type="ECO:0000256" key="2">
    <source>
        <dbReference type="ARBA" id="ARBA00029447"/>
    </source>
</evidence>
<dbReference type="SUPFAM" id="SSF58104">
    <property type="entry name" value="Methyl-accepting chemotaxis protein (MCP) signaling domain"/>
    <property type="match status" value="1"/>
</dbReference>